<name>A0A9Q3EHC4_9BASI</name>
<protein>
    <submittedName>
        <fullName evidence="1">Uncharacterized protein</fullName>
    </submittedName>
</protein>
<sequence length="106" mass="12056">MAYIHEKATKMISCIDNSQNPLIIDIGTHCLIVAKYYLNNHFPNWEKQLLPIKAKEFESASGKMTSIGTAIKDIVIPYRKGNIRLNPEFVVLDDAHIQGFLLGTYY</sequence>
<evidence type="ECO:0000313" key="2">
    <source>
        <dbReference type="Proteomes" id="UP000765509"/>
    </source>
</evidence>
<reference evidence="1" key="1">
    <citation type="submission" date="2021-03" db="EMBL/GenBank/DDBJ databases">
        <title>Draft genome sequence of rust myrtle Austropuccinia psidii MF-1, a brazilian biotype.</title>
        <authorList>
            <person name="Quecine M.C."/>
            <person name="Pachon D.M.R."/>
            <person name="Bonatelli M.L."/>
            <person name="Correr F.H."/>
            <person name="Franceschini L.M."/>
            <person name="Leite T.F."/>
            <person name="Margarido G.R.A."/>
            <person name="Almeida C.A."/>
            <person name="Ferrarezi J.A."/>
            <person name="Labate C.A."/>
        </authorList>
    </citation>
    <scope>NUCLEOTIDE SEQUENCE</scope>
    <source>
        <strain evidence="1">MF-1</strain>
    </source>
</reference>
<keyword evidence="2" id="KW-1185">Reference proteome</keyword>
<evidence type="ECO:0000313" key="1">
    <source>
        <dbReference type="EMBL" id="MBW0521239.1"/>
    </source>
</evidence>
<dbReference type="AlphaFoldDB" id="A0A9Q3EHC4"/>
<dbReference type="EMBL" id="AVOT02028677">
    <property type="protein sequence ID" value="MBW0521239.1"/>
    <property type="molecule type" value="Genomic_DNA"/>
</dbReference>
<proteinExistence type="predicted"/>
<dbReference type="Proteomes" id="UP000765509">
    <property type="component" value="Unassembled WGS sequence"/>
</dbReference>
<organism evidence="1 2">
    <name type="scientific">Austropuccinia psidii MF-1</name>
    <dbReference type="NCBI Taxonomy" id="1389203"/>
    <lineage>
        <taxon>Eukaryota</taxon>
        <taxon>Fungi</taxon>
        <taxon>Dikarya</taxon>
        <taxon>Basidiomycota</taxon>
        <taxon>Pucciniomycotina</taxon>
        <taxon>Pucciniomycetes</taxon>
        <taxon>Pucciniales</taxon>
        <taxon>Sphaerophragmiaceae</taxon>
        <taxon>Austropuccinia</taxon>
    </lineage>
</organism>
<accession>A0A9Q3EHC4</accession>
<comment type="caution">
    <text evidence="1">The sequence shown here is derived from an EMBL/GenBank/DDBJ whole genome shotgun (WGS) entry which is preliminary data.</text>
</comment>
<dbReference type="OrthoDB" id="2507422at2759"/>
<gene>
    <name evidence="1" type="ORF">O181_060954</name>
</gene>